<gene>
    <name evidence="2" type="primary">ATP8</name>
</gene>
<keyword evidence="1" id="KW-1133">Transmembrane helix</keyword>
<feature type="transmembrane region" description="Helical" evidence="1">
    <location>
        <begin position="6"/>
        <end position="29"/>
    </location>
</feature>
<keyword evidence="1" id="KW-0812">Transmembrane</keyword>
<evidence type="ECO:0000256" key="1">
    <source>
        <dbReference type="SAM" id="Phobius"/>
    </source>
</evidence>
<dbReference type="AlphaFoldDB" id="A0A481MVL1"/>
<keyword evidence="1" id="KW-0472">Membrane</keyword>
<proteinExistence type="predicted"/>
<organism evidence="2">
    <name type="scientific">Patella ferruginea</name>
    <name type="common">Ribbed Mediterranean limpet</name>
    <dbReference type="NCBI Taxonomy" id="87961"/>
    <lineage>
        <taxon>Eukaryota</taxon>
        <taxon>Metazoa</taxon>
        <taxon>Spiralia</taxon>
        <taxon>Lophotrochozoa</taxon>
        <taxon>Mollusca</taxon>
        <taxon>Gastropoda</taxon>
        <taxon>Patellogastropoda</taxon>
        <taxon>Patelloidea</taxon>
        <taxon>Patellidae</taxon>
        <taxon>Patella</taxon>
    </lineage>
</organism>
<keyword evidence="2" id="KW-0496">Mitochondrion</keyword>
<protein>
    <submittedName>
        <fullName evidence="2">ATP synthase F0 subunit 8</fullName>
    </submittedName>
</protein>
<sequence>MPQLGPINWLFVYFFFWAVVSIICVVVWWDGRKGYKISSAKKSVKDYVWKW</sequence>
<geneLocation type="mitochondrion" evidence="2"/>
<accession>A0A481MVL1</accession>
<reference evidence="2" key="1">
    <citation type="journal article" date="2018" name="Mol. Phylogenet. Evol.">
        <title>New patellogastropod mitogenomes help counteracting long-branch attraction in the deep phylogeny of gastropod mollusks.</title>
        <authorList>
            <person name="Uribe J.E."/>
            <person name="Irisarri I."/>
            <person name="Templado J."/>
            <person name="Zardoya R."/>
        </authorList>
    </citation>
    <scope>NUCLEOTIDE SEQUENCE</scope>
</reference>
<evidence type="ECO:0000313" key="2">
    <source>
        <dbReference type="EMBL" id="QAU54090.1"/>
    </source>
</evidence>
<name>A0A481MVL1_PATFE</name>
<dbReference type="EMBL" id="MH916654">
    <property type="protein sequence ID" value="QAU54090.1"/>
    <property type="molecule type" value="Genomic_DNA"/>
</dbReference>